<dbReference type="SUPFAM" id="SSF74650">
    <property type="entry name" value="Galactose mutarotase-like"/>
    <property type="match status" value="1"/>
</dbReference>
<evidence type="ECO:0000313" key="8">
    <source>
        <dbReference type="Proteomes" id="UP000316778"/>
    </source>
</evidence>
<dbReference type="Gene3D" id="2.60.40.1180">
    <property type="entry name" value="Golgi alpha-mannosidase II"/>
    <property type="match status" value="2"/>
</dbReference>
<feature type="domain" description="Glycosyl hydrolase family 31 C-terminal" evidence="6">
    <location>
        <begin position="597"/>
        <end position="683"/>
    </location>
</feature>
<dbReference type="InterPro" id="IPR017853">
    <property type="entry name" value="GH"/>
</dbReference>
<dbReference type="InterPro" id="IPR048395">
    <property type="entry name" value="Glyco_hydro_31_C"/>
</dbReference>
<feature type="domain" description="Glycoside hydrolase family 31 TIM barrel" evidence="3">
    <location>
        <begin position="264"/>
        <end position="588"/>
    </location>
</feature>
<dbReference type="InterPro" id="IPR051816">
    <property type="entry name" value="Glycosyl_Hydrolase_31"/>
</dbReference>
<protein>
    <submittedName>
        <fullName evidence="7">Alpha-glucosidase (Family GH31 glycosyl hydrolase)</fullName>
    </submittedName>
</protein>
<evidence type="ECO:0000259" key="3">
    <source>
        <dbReference type="Pfam" id="PF01055"/>
    </source>
</evidence>
<dbReference type="SUPFAM" id="SSF51011">
    <property type="entry name" value="Glycosyl hydrolase domain"/>
    <property type="match status" value="1"/>
</dbReference>
<organism evidence="7 8">
    <name type="scientific">Chitinophaga japonensis</name>
    <name type="common">Flexibacter japonensis</name>
    <dbReference type="NCBI Taxonomy" id="104662"/>
    <lineage>
        <taxon>Bacteria</taxon>
        <taxon>Pseudomonadati</taxon>
        <taxon>Bacteroidota</taxon>
        <taxon>Chitinophagia</taxon>
        <taxon>Chitinophagales</taxon>
        <taxon>Chitinophagaceae</taxon>
        <taxon>Chitinophaga</taxon>
    </lineage>
</organism>
<evidence type="ECO:0000259" key="6">
    <source>
        <dbReference type="Pfam" id="PF21365"/>
    </source>
</evidence>
<dbReference type="Pfam" id="PF01055">
    <property type="entry name" value="Glyco_hydro_31_2nd"/>
    <property type="match status" value="1"/>
</dbReference>
<evidence type="ECO:0000256" key="2">
    <source>
        <dbReference type="RuleBase" id="RU361185"/>
    </source>
</evidence>
<feature type="domain" description="DUF5110" evidence="5">
    <location>
        <begin position="699"/>
        <end position="767"/>
    </location>
</feature>
<dbReference type="InterPro" id="IPR033403">
    <property type="entry name" value="DUF5110"/>
</dbReference>
<accession>A0A562SLY0</accession>
<dbReference type="EMBL" id="VLLG01000007">
    <property type="protein sequence ID" value="TWI81964.1"/>
    <property type="molecule type" value="Genomic_DNA"/>
</dbReference>
<dbReference type="InterPro" id="IPR011013">
    <property type="entry name" value="Gal_mutarotase_sf_dom"/>
</dbReference>
<dbReference type="InterPro" id="IPR000322">
    <property type="entry name" value="Glyco_hydro_31_TIM"/>
</dbReference>
<dbReference type="PANTHER" id="PTHR43863:SF2">
    <property type="entry name" value="MALTASE-GLUCOAMYLASE"/>
    <property type="match status" value="1"/>
</dbReference>
<evidence type="ECO:0000259" key="4">
    <source>
        <dbReference type="Pfam" id="PF13802"/>
    </source>
</evidence>
<dbReference type="GO" id="GO:0005975">
    <property type="term" value="P:carbohydrate metabolic process"/>
    <property type="evidence" value="ECO:0007669"/>
    <property type="project" value="InterPro"/>
</dbReference>
<evidence type="ECO:0000313" key="7">
    <source>
        <dbReference type="EMBL" id="TWI81964.1"/>
    </source>
</evidence>
<dbReference type="Pfam" id="PF21365">
    <property type="entry name" value="Glyco_hydro_31_3rd"/>
    <property type="match status" value="1"/>
</dbReference>
<keyword evidence="8" id="KW-1185">Reference proteome</keyword>
<feature type="domain" description="Glycoside hydrolase family 31 N-terminal" evidence="4">
    <location>
        <begin position="49"/>
        <end position="220"/>
    </location>
</feature>
<dbReference type="PANTHER" id="PTHR43863">
    <property type="entry name" value="HYDROLASE, PUTATIVE (AFU_ORTHOLOGUE AFUA_1G03140)-RELATED"/>
    <property type="match status" value="1"/>
</dbReference>
<dbReference type="Proteomes" id="UP000316778">
    <property type="component" value="Unassembled WGS sequence"/>
</dbReference>
<gene>
    <name evidence="7" type="ORF">LX66_5278</name>
</gene>
<name>A0A562SLY0_CHIJA</name>
<evidence type="ECO:0000259" key="5">
    <source>
        <dbReference type="Pfam" id="PF17137"/>
    </source>
</evidence>
<comment type="caution">
    <text evidence="7">The sequence shown here is derived from an EMBL/GenBank/DDBJ whole genome shotgun (WGS) entry which is preliminary data.</text>
</comment>
<reference evidence="7 8" key="1">
    <citation type="journal article" date="2013" name="Stand. Genomic Sci.">
        <title>Genomic Encyclopedia of Type Strains, Phase I: The one thousand microbial genomes (KMG-I) project.</title>
        <authorList>
            <person name="Kyrpides N.C."/>
            <person name="Woyke T."/>
            <person name="Eisen J.A."/>
            <person name="Garrity G."/>
            <person name="Lilburn T.G."/>
            <person name="Beck B.J."/>
            <person name="Whitman W.B."/>
            <person name="Hugenholtz P."/>
            <person name="Klenk H.P."/>
        </authorList>
    </citation>
    <scope>NUCLEOTIDE SEQUENCE [LARGE SCALE GENOMIC DNA]</scope>
    <source>
        <strain evidence="7 8">DSM 13484</strain>
    </source>
</reference>
<proteinExistence type="inferred from homology"/>
<sequence length="810" mass="90728">MRPFIFTGLLLVYAILLGPLEGLAQVGRYQQGFHREGNIFHFITTGAAVQLEFCTPSMFRVRVSRSSAFAPPEPWMVVQYQWEQVPVQAAETPQQFELRTAALRVLVKKAPFSLDVYTTDGRLLSAESGADGNGAFLAGDTAGCRKALQPDEHCFGFGERMDALDRRGRKLRLNVGRGQGRPHIIGAYNILEANYSPVPFFMSTRGYGIFLHTASASEWDMGHTHADRYTFSAAPGNGELDYYFIYGPRFAGILEQYTALTGRPPLMPLFAMGLHVGTYSGGTWGHEQHTSVSYVLALARRFRQLGIPVDILFLDSTWRLFGKQGGKGATTFEWRETFHNPRAMMDSLYALHYNMVGLHIRPRLDNGRHHHLLDSAAALGYTYPEADNPGEFVNFFDTAAVNWWWNHAAMKVAGIGARFFKTDEGSAFGHPANESSKTGPTDSVALQLHNVFPIAYAKAAYEKFAAHNGMRGMNHTREGYAGIQRYPFIFAGDWPSEWQYFGPVVQAGLNIGLSGVGYWAHCMGGFEHPADPELYIRWCQFGMFSPVAMVFGMDHPGYKEPWNYGKEALDIFKQYALLRYRLLPYLYSHAYEMYTTGKPLMRALVLDYQDDVNTYNITDQYLLGSSIMVCPVTQKGAATRIVYLPEGRWVDYWTGKSYAGKQYLNVLAPLDKMPLFIRAGSIIPTQPPLQYVGQRTVDTLTLEIYPGDSARCRIYEDDGKSLEYRQGVFALTEISSRTMQGNIIIQMGKPEGRYRSPVKSYRLRLHLPAPPAAVSGSSPVRWEYDATENVLLVSGLRAGSRLTVTKGAEG</sequence>
<dbReference type="Gene3D" id="2.60.40.1760">
    <property type="entry name" value="glycosyl hydrolase (family 31)"/>
    <property type="match status" value="1"/>
</dbReference>
<dbReference type="Gene3D" id="3.20.20.80">
    <property type="entry name" value="Glycosidases"/>
    <property type="match status" value="1"/>
</dbReference>
<dbReference type="Pfam" id="PF17137">
    <property type="entry name" value="DUF5110"/>
    <property type="match status" value="1"/>
</dbReference>
<keyword evidence="2" id="KW-0326">Glycosidase</keyword>
<dbReference type="GO" id="GO:0004553">
    <property type="term" value="F:hydrolase activity, hydrolyzing O-glycosyl compounds"/>
    <property type="evidence" value="ECO:0007669"/>
    <property type="project" value="InterPro"/>
</dbReference>
<dbReference type="InterPro" id="IPR025887">
    <property type="entry name" value="Glyco_hydro_31_N_dom"/>
</dbReference>
<comment type="similarity">
    <text evidence="1 2">Belongs to the glycosyl hydrolase 31 family.</text>
</comment>
<dbReference type="InterPro" id="IPR013780">
    <property type="entry name" value="Glyco_hydro_b"/>
</dbReference>
<dbReference type="AlphaFoldDB" id="A0A562SLY0"/>
<dbReference type="GO" id="GO:0030246">
    <property type="term" value="F:carbohydrate binding"/>
    <property type="evidence" value="ECO:0007669"/>
    <property type="project" value="InterPro"/>
</dbReference>
<evidence type="ECO:0000256" key="1">
    <source>
        <dbReference type="ARBA" id="ARBA00007806"/>
    </source>
</evidence>
<dbReference type="Pfam" id="PF13802">
    <property type="entry name" value="Gal_mutarotas_2"/>
    <property type="match status" value="1"/>
</dbReference>
<dbReference type="OrthoDB" id="176168at2"/>
<dbReference type="SUPFAM" id="SSF51445">
    <property type="entry name" value="(Trans)glycosidases"/>
    <property type="match status" value="1"/>
</dbReference>
<dbReference type="CDD" id="cd06589">
    <property type="entry name" value="GH31"/>
    <property type="match status" value="1"/>
</dbReference>
<keyword evidence="2 7" id="KW-0378">Hydrolase</keyword>
<dbReference type="CDD" id="cd14752">
    <property type="entry name" value="GH31_N"/>
    <property type="match status" value="1"/>
</dbReference>
<dbReference type="RefSeq" id="WP_145719025.1">
    <property type="nucleotide sequence ID" value="NZ_BAAAFY010000003.1"/>
</dbReference>